<feature type="region of interest" description="Disordered" evidence="1">
    <location>
        <begin position="412"/>
        <end position="451"/>
    </location>
</feature>
<accession>A0A9N8HUE0</accession>
<protein>
    <submittedName>
        <fullName evidence="2">Uncharacterized protein</fullName>
    </submittedName>
</protein>
<feature type="compositionally biased region" description="Basic and acidic residues" evidence="1">
    <location>
        <begin position="23"/>
        <end position="35"/>
    </location>
</feature>
<feature type="compositionally biased region" description="Polar residues" evidence="1">
    <location>
        <begin position="242"/>
        <end position="252"/>
    </location>
</feature>
<name>A0A9N8HUE0_9STRA</name>
<evidence type="ECO:0000256" key="1">
    <source>
        <dbReference type="SAM" id="MobiDB-lite"/>
    </source>
</evidence>
<feature type="compositionally biased region" description="Basic and acidic residues" evidence="1">
    <location>
        <begin position="430"/>
        <end position="443"/>
    </location>
</feature>
<dbReference type="EMBL" id="CAICTM010001733">
    <property type="protein sequence ID" value="CAB9525837.1"/>
    <property type="molecule type" value="Genomic_DNA"/>
</dbReference>
<evidence type="ECO:0000313" key="3">
    <source>
        <dbReference type="Proteomes" id="UP001153069"/>
    </source>
</evidence>
<dbReference type="OrthoDB" id="47154at2759"/>
<dbReference type="Proteomes" id="UP001153069">
    <property type="component" value="Unassembled WGS sequence"/>
</dbReference>
<comment type="caution">
    <text evidence="2">The sequence shown here is derived from an EMBL/GenBank/DDBJ whole genome shotgun (WGS) entry which is preliminary data.</text>
</comment>
<sequence length="451" mass="48939">MDNRKRRRDELRSSDSEEEEKQGDDRPRFAARRPDPPSFFASSDTEVEVASARACQQPPEVASAPMPSEPSLQAAQNMGMLGSAAEGFGAGFPPAPAGGLDAYSGALFQQANLQRQMGLAMLMGQGGPPDPLVMQYLASQQQQQQAGQVPLSMNMFLSRQAAQLQQRMQQPGQQQQLQQLQQLAQQQHLAAAAHQHFQLQQQAMGATAGLPVLAQLQGGGGGAPHHLQLAALRNLGGQFQASGGENSLSQATAPRVERSAAPAPIRSTPRLTGRPPITLDLDTDGNSLSPYQCLARKHMELFEALQVDVDGGAQGRNRPIVLGQVGVRCRYCTHLPLKQRLKASSYYPAKAQGLYQACQNILNGHMLKECRTFPLDVRRDLIKLQTRKSAPGGGKHFWSEAAETLGVYEDEHGLRFHPLQNTNDPPDADEERKASESDRESAEGKTGGYAE</sequence>
<organism evidence="2 3">
    <name type="scientific">Seminavis robusta</name>
    <dbReference type="NCBI Taxonomy" id="568900"/>
    <lineage>
        <taxon>Eukaryota</taxon>
        <taxon>Sar</taxon>
        <taxon>Stramenopiles</taxon>
        <taxon>Ochrophyta</taxon>
        <taxon>Bacillariophyta</taxon>
        <taxon>Bacillariophyceae</taxon>
        <taxon>Bacillariophycidae</taxon>
        <taxon>Naviculales</taxon>
        <taxon>Naviculaceae</taxon>
        <taxon>Seminavis</taxon>
    </lineage>
</organism>
<evidence type="ECO:0000313" key="2">
    <source>
        <dbReference type="EMBL" id="CAB9525837.1"/>
    </source>
</evidence>
<proteinExistence type="predicted"/>
<gene>
    <name evidence="2" type="ORF">SEMRO_1735_G294330.1</name>
</gene>
<feature type="compositionally biased region" description="Basic and acidic residues" evidence="1">
    <location>
        <begin position="1"/>
        <end position="15"/>
    </location>
</feature>
<keyword evidence="3" id="KW-1185">Reference proteome</keyword>
<reference evidence="2" key="1">
    <citation type="submission" date="2020-06" db="EMBL/GenBank/DDBJ databases">
        <authorList>
            <consortium name="Plant Systems Biology data submission"/>
        </authorList>
    </citation>
    <scope>NUCLEOTIDE SEQUENCE</scope>
    <source>
        <strain evidence="2">D6</strain>
    </source>
</reference>
<feature type="region of interest" description="Disordered" evidence="1">
    <location>
        <begin position="1"/>
        <end position="72"/>
    </location>
</feature>
<feature type="region of interest" description="Disordered" evidence="1">
    <location>
        <begin position="242"/>
        <end position="282"/>
    </location>
</feature>
<dbReference type="AlphaFoldDB" id="A0A9N8HUE0"/>